<reference evidence="4" key="1">
    <citation type="submission" date="2016-10" db="EMBL/GenBank/DDBJ databases">
        <authorList>
            <person name="Varghese N."/>
            <person name="Submissions S."/>
        </authorList>
    </citation>
    <scope>NUCLEOTIDE SEQUENCE [LARGE SCALE GENOMIC DNA]</scope>
    <source>
        <strain evidence="4">DSM 5918</strain>
    </source>
</reference>
<proteinExistence type="predicted"/>
<evidence type="ECO:0000256" key="1">
    <source>
        <dbReference type="SAM" id="Phobius"/>
    </source>
</evidence>
<feature type="transmembrane region" description="Helical" evidence="1">
    <location>
        <begin position="241"/>
        <end position="259"/>
    </location>
</feature>
<keyword evidence="1" id="KW-0472">Membrane</keyword>
<keyword evidence="1" id="KW-0812">Transmembrane</keyword>
<dbReference type="CDD" id="cd00761">
    <property type="entry name" value="Glyco_tranf_GTA_type"/>
    <property type="match status" value="1"/>
</dbReference>
<protein>
    <submittedName>
        <fullName evidence="3">Glycosyl transferase family 2</fullName>
    </submittedName>
</protein>
<sequence>MSFALNKHHADVSVVIPCYNSQKTILRALNSIFKQTLLPREVVIVDDCSTDQTLNVLNDFFCNYKGSVRILIEENPVNRGVSFTRNKGWDLSTCAFIAFLDSDDSWFCNKIEIQYGWMLRKRACHFSGHKCSFDKKYNFEFDNIVFTKISPWRILISNPYPTPSVMLRRDLPFRFDESLKRLEDQLLWAEIAMSGYGSSYCSTPLAFVHKAAYGDGGLSKNIIKMEIGELKMYYTLYKKKYLNIFSCIFFEIFSLCKFFRRIVLLSFRKIFF</sequence>
<evidence type="ECO:0000313" key="4">
    <source>
        <dbReference type="Proteomes" id="UP000198635"/>
    </source>
</evidence>
<feature type="domain" description="Glycosyltransferase 2-like" evidence="2">
    <location>
        <begin position="13"/>
        <end position="123"/>
    </location>
</feature>
<accession>A0A1I3N9X0</accession>
<dbReference type="GO" id="GO:0016758">
    <property type="term" value="F:hexosyltransferase activity"/>
    <property type="evidence" value="ECO:0007669"/>
    <property type="project" value="UniProtKB-ARBA"/>
</dbReference>
<organism evidence="3 4">
    <name type="scientific">Desulfomicrobium apsheronum</name>
    <dbReference type="NCBI Taxonomy" id="52560"/>
    <lineage>
        <taxon>Bacteria</taxon>
        <taxon>Pseudomonadati</taxon>
        <taxon>Thermodesulfobacteriota</taxon>
        <taxon>Desulfovibrionia</taxon>
        <taxon>Desulfovibrionales</taxon>
        <taxon>Desulfomicrobiaceae</taxon>
        <taxon>Desulfomicrobium</taxon>
    </lineage>
</organism>
<dbReference type="Gene3D" id="3.90.550.10">
    <property type="entry name" value="Spore Coat Polysaccharide Biosynthesis Protein SpsA, Chain A"/>
    <property type="match status" value="1"/>
</dbReference>
<dbReference type="Proteomes" id="UP000198635">
    <property type="component" value="Unassembled WGS sequence"/>
</dbReference>
<dbReference type="EMBL" id="FORX01000001">
    <property type="protein sequence ID" value="SFJ05750.1"/>
    <property type="molecule type" value="Genomic_DNA"/>
</dbReference>
<dbReference type="InterPro" id="IPR029044">
    <property type="entry name" value="Nucleotide-diphossugar_trans"/>
</dbReference>
<gene>
    <name evidence="3" type="ORF">SAMN04488082_101216</name>
</gene>
<evidence type="ECO:0000313" key="3">
    <source>
        <dbReference type="EMBL" id="SFJ05750.1"/>
    </source>
</evidence>
<keyword evidence="1" id="KW-1133">Transmembrane helix</keyword>
<dbReference type="SUPFAM" id="SSF53448">
    <property type="entry name" value="Nucleotide-diphospho-sugar transferases"/>
    <property type="match status" value="1"/>
</dbReference>
<dbReference type="AlphaFoldDB" id="A0A1I3N9X0"/>
<evidence type="ECO:0000259" key="2">
    <source>
        <dbReference type="Pfam" id="PF00535"/>
    </source>
</evidence>
<dbReference type="OrthoDB" id="5291101at2"/>
<dbReference type="PANTHER" id="PTHR22916">
    <property type="entry name" value="GLYCOSYLTRANSFERASE"/>
    <property type="match status" value="1"/>
</dbReference>
<dbReference type="RefSeq" id="WP_092372296.1">
    <property type="nucleotide sequence ID" value="NZ_FORX01000001.1"/>
</dbReference>
<dbReference type="InterPro" id="IPR001173">
    <property type="entry name" value="Glyco_trans_2-like"/>
</dbReference>
<dbReference type="PANTHER" id="PTHR22916:SF3">
    <property type="entry name" value="UDP-GLCNAC:BETAGAL BETA-1,3-N-ACETYLGLUCOSAMINYLTRANSFERASE-LIKE PROTEIN 1"/>
    <property type="match status" value="1"/>
</dbReference>
<keyword evidence="4" id="KW-1185">Reference proteome</keyword>
<name>A0A1I3N9X0_9BACT</name>
<dbReference type="STRING" id="52560.SAMN04488082_101216"/>
<keyword evidence="3" id="KW-0808">Transferase</keyword>
<dbReference type="Pfam" id="PF00535">
    <property type="entry name" value="Glycos_transf_2"/>
    <property type="match status" value="1"/>
</dbReference>